<dbReference type="Proteomes" id="UP001591681">
    <property type="component" value="Unassembled WGS sequence"/>
</dbReference>
<dbReference type="PRINTS" id="PR01407">
    <property type="entry name" value="BUTYPHLNCDUF"/>
</dbReference>
<name>A0ABD1JL41_9TELE</name>
<dbReference type="SMART" id="SM00184">
    <property type="entry name" value="RING"/>
    <property type="match status" value="1"/>
</dbReference>
<evidence type="ECO:0000313" key="11">
    <source>
        <dbReference type="Proteomes" id="UP001591681"/>
    </source>
</evidence>
<keyword evidence="1" id="KW-0399">Innate immunity</keyword>
<evidence type="ECO:0000256" key="6">
    <source>
        <dbReference type="PROSITE-ProRule" id="PRU00175"/>
    </source>
</evidence>
<evidence type="ECO:0000256" key="7">
    <source>
        <dbReference type="SAM" id="Coils"/>
    </source>
</evidence>
<reference evidence="10 11" key="1">
    <citation type="submission" date="2024-09" db="EMBL/GenBank/DDBJ databases">
        <title>A chromosome-level genome assembly of Gray's grenadier anchovy, Coilia grayii.</title>
        <authorList>
            <person name="Fu Z."/>
        </authorList>
    </citation>
    <scope>NUCLEOTIDE SEQUENCE [LARGE SCALE GENOMIC DNA]</scope>
    <source>
        <strain evidence="10">G4</strain>
        <tissue evidence="10">Muscle</tissue>
    </source>
</reference>
<dbReference type="GO" id="GO:0005737">
    <property type="term" value="C:cytoplasm"/>
    <property type="evidence" value="ECO:0007669"/>
    <property type="project" value="UniProtKB-ARBA"/>
</dbReference>
<evidence type="ECO:0000256" key="5">
    <source>
        <dbReference type="ARBA" id="ARBA00022859"/>
    </source>
</evidence>
<keyword evidence="11" id="KW-1185">Reference proteome</keyword>
<dbReference type="InterPro" id="IPR051051">
    <property type="entry name" value="E3_ubiq-ligase_TRIM/RNF"/>
</dbReference>
<dbReference type="Gene3D" id="2.60.120.920">
    <property type="match status" value="1"/>
</dbReference>
<dbReference type="AlphaFoldDB" id="A0ABD1JL41"/>
<evidence type="ECO:0000256" key="2">
    <source>
        <dbReference type="ARBA" id="ARBA00022723"/>
    </source>
</evidence>
<dbReference type="Pfam" id="PF15227">
    <property type="entry name" value="zf-C3HC4_4"/>
    <property type="match status" value="1"/>
</dbReference>
<dbReference type="Pfam" id="PF13765">
    <property type="entry name" value="PRY"/>
    <property type="match status" value="1"/>
</dbReference>
<evidence type="ECO:0000256" key="1">
    <source>
        <dbReference type="ARBA" id="ARBA00022588"/>
    </source>
</evidence>
<sequence>MAQANISVTESQFRCPICLDILNDPVSIPCGHTYCMVCMNSYWDQAESGPYSCPQCRETFSPRPVLRRNTVLAEVVEKLKVNDSLSSAAPELYRGGVGDVPCDFCPIDGKVKAVKSCLACLASYCELHVAPHREVGTLRRHKLVAAIDNLANRLCAQHRLGLEGGGSDTDPSEWNGDCLLCESDQEELHHIDTQRARRQAQLQDSQRTVQLRIRIGERELEECQQTLESLKSSAGAVREESEALFVELAQRLERAGQEVRARLEVRERAVLGRVEHEAEELCCELDELRRREQEMSQLLLSEDHAHFLQTAPLLCILPASGRRPRAAGVPTECFSATRRALCHLRARMEELCAEEVDKISRTVNDSSAHAVSGDNQKARAPGVCHIRNTDSQSKSVSVPIAFPFSSLALQSSDQRMRSTFLRYACRLTLDPGTAHPTLFLLDGPQGAHCGEEPQGYPPHPLRFDSVAQVLCKEGQFGDASYWEVEWQGGGWVDVGVTYRAIGRKGGGKPCLLGRNDNSWRLRCTHAGYAAWHDNRKITVAAEPSPRIGVFLDRHKGELSFYRLGETVMLLHTFHCPFTQPLYPAFRLDLDSTLLICPLERGNGDSSTT</sequence>
<evidence type="ECO:0000259" key="8">
    <source>
        <dbReference type="PROSITE" id="PS50089"/>
    </source>
</evidence>
<dbReference type="SUPFAM" id="SSF57850">
    <property type="entry name" value="RING/U-box"/>
    <property type="match status" value="1"/>
</dbReference>
<dbReference type="InterPro" id="IPR001841">
    <property type="entry name" value="Znf_RING"/>
</dbReference>
<dbReference type="InterPro" id="IPR017907">
    <property type="entry name" value="Znf_RING_CS"/>
</dbReference>
<keyword evidence="3 6" id="KW-0863">Zinc-finger</keyword>
<dbReference type="InterPro" id="IPR001870">
    <property type="entry name" value="B30.2/SPRY"/>
</dbReference>
<dbReference type="SMART" id="SM00589">
    <property type="entry name" value="PRY"/>
    <property type="match status" value="1"/>
</dbReference>
<gene>
    <name evidence="10" type="ORF">ACEWY4_017930</name>
</gene>
<dbReference type="InterPro" id="IPR006574">
    <property type="entry name" value="PRY"/>
</dbReference>
<keyword evidence="4" id="KW-0862">Zinc</keyword>
<dbReference type="Pfam" id="PF25600">
    <property type="entry name" value="TRIM_CC"/>
    <property type="match status" value="1"/>
</dbReference>
<proteinExistence type="predicted"/>
<feature type="coiled-coil region" evidence="7">
    <location>
        <begin position="213"/>
        <end position="298"/>
    </location>
</feature>
<dbReference type="Gene3D" id="4.10.830.40">
    <property type="match status" value="1"/>
</dbReference>
<dbReference type="Gene3D" id="3.30.40.10">
    <property type="entry name" value="Zinc/RING finger domain, C3HC4 (zinc finger)"/>
    <property type="match status" value="1"/>
</dbReference>
<dbReference type="InterPro" id="IPR003877">
    <property type="entry name" value="SPRY_dom"/>
</dbReference>
<dbReference type="PANTHER" id="PTHR25465">
    <property type="entry name" value="B-BOX DOMAIN CONTAINING"/>
    <property type="match status" value="1"/>
</dbReference>
<dbReference type="CDD" id="cd16040">
    <property type="entry name" value="SPRY_PRY_SNTX"/>
    <property type="match status" value="1"/>
</dbReference>
<dbReference type="InterPro" id="IPR013320">
    <property type="entry name" value="ConA-like_dom_sf"/>
</dbReference>
<keyword evidence="7" id="KW-0175">Coiled coil</keyword>
<evidence type="ECO:0000313" key="10">
    <source>
        <dbReference type="EMBL" id="KAL2086871.1"/>
    </source>
</evidence>
<feature type="domain" description="B30.2/SPRY" evidence="9">
    <location>
        <begin position="407"/>
        <end position="605"/>
    </location>
</feature>
<dbReference type="GO" id="GO:0008270">
    <property type="term" value="F:zinc ion binding"/>
    <property type="evidence" value="ECO:0007669"/>
    <property type="project" value="UniProtKB-KW"/>
</dbReference>
<dbReference type="InterPro" id="IPR013083">
    <property type="entry name" value="Znf_RING/FYVE/PHD"/>
</dbReference>
<dbReference type="CDD" id="cd19802">
    <property type="entry name" value="Bbox1_TRIM8-like"/>
    <property type="match status" value="1"/>
</dbReference>
<dbReference type="PROSITE" id="PS00518">
    <property type="entry name" value="ZF_RING_1"/>
    <property type="match status" value="1"/>
</dbReference>
<evidence type="ECO:0000256" key="4">
    <source>
        <dbReference type="ARBA" id="ARBA00022833"/>
    </source>
</evidence>
<dbReference type="PANTHER" id="PTHR25465:SF14">
    <property type="entry name" value="E3 UBIQUITIN-PROTEIN LIGASE TRIM65"/>
    <property type="match status" value="1"/>
</dbReference>
<dbReference type="SMART" id="SM00449">
    <property type="entry name" value="SPRY"/>
    <property type="match status" value="1"/>
</dbReference>
<dbReference type="InterPro" id="IPR003879">
    <property type="entry name" value="Butyrophylin_SPRY"/>
</dbReference>
<dbReference type="SUPFAM" id="SSF49899">
    <property type="entry name" value="Concanavalin A-like lectins/glucanases"/>
    <property type="match status" value="1"/>
</dbReference>
<dbReference type="InterPro" id="IPR043136">
    <property type="entry name" value="B30.2/SPRY_sf"/>
</dbReference>
<organism evidence="10 11">
    <name type="scientific">Coilia grayii</name>
    <name type="common">Gray's grenadier anchovy</name>
    <dbReference type="NCBI Taxonomy" id="363190"/>
    <lineage>
        <taxon>Eukaryota</taxon>
        <taxon>Metazoa</taxon>
        <taxon>Chordata</taxon>
        <taxon>Craniata</taxon>
        <taxon>Vertebrata</taxon>
        <taxon>Euteleostomi</taxon>
        <taxon>Actinopterygii</taxon>
        <taxon>Neopterygii</taxon>
        <taxon>Teleostei</taxon>
        <taxon>Clupei</taxon>
        <taxon>Clupeiformes</taxon>
        <taxon>Clupeoidei</taxon>
        <taxon>Engraulidae</taxon>
        <taxon>Coilinae</taxon>
        <taxon>Coilia</taxon>
    </lineage>
</organism>
<dbReference type="PROSITE" id="PS50089">
    <property type="entry name" value="ZF_RING_2"/>
    <property type="match status" value="1"/>
</dbReference>
<keyword evidence="2" id="KW-0479">Metal-binding</keyword>
<dbReference type="InterPro" id="IPR058030">
    <property type="entry name" value="TRIM8/14/16/25/29/45/65_CC"/>
</dbReference>
<feature type="domain" description="RING-type" evidence="8">
    <location>
        <begin position="15"/>
        <end position="57"/>
    </location>
</feature>
<protein>
    <submittedName>
        <fullName evidence="10">Uncharacterized protein</fullName>
    </submittedName>
</protein>
<evidence type="ECO:0000259" key="9">
    <source>
        <dbReference type="PROSITE" id="PS50188"/>
    </source>
</evidence>
<dbReference type="Pfam" id="PF00622">
    <property type="entry name" value="SPRY"/>
    <property type="match status" value="1"/>
</dbReference>
<dbReference type="GO" id="GO:0045087">
    <property type="term" value="P:innate immune response"/>
    <property type="evidence" value="ECO:0007669"/>
    <property type="project" value="UniProtKB-KW"/>
</dbReference>
<evidence type="ECO:0000256" key="3">
    <source>
        <dbReference type="ARBA" id="ARBA00022771"/>
    </source>
</evidence>
<keyword evidence="5" id="KW-0391">Immunity</keyword>
<dbReference type="EMBL" id="JBHFQA010000015">
    <property type="protein sequence ID" value="KAL2086871.1"/>
    <property type="molecule type" value="Genomic_DNA"/>
</dbReference>
<dbReference type="PROSITE" id="PS50188">
    <property type="entry name" value="B302_SPRY"/>
    <property type="match status" value="1"/>
</dbReference>
<accession>A0ABD1JL41</accession>
<comment type="caution">
    <text evidence="10">The sequence shown here is derived from an EMBL/GenBank/DDBJ whole genome shotgun (WGS) entry which is preliminary data.</text>
</comment>